<evidence type="ECO:0000313" key="3">
    <source>
        <dbReference type="EMBL" id="KAK7044125.1"/>
    </source>
</evidence>
<dbReference type="Proteomes" id="UP001383192">
    <property type="component" value="Unassembled WGS sequence"/>
</dbReference>
<reference evidence="3 4" key="1">
    <citation type="submission" date="2024-01" db="EMBL/GenBank/DDBJ databases">
        <title>A draft genome for a cacao thread blight-causing isolate of Paramarasmius palmivorus.</title>
        <authorList>
            <person name="Baruah I.K."/>
            <person name="Bukari Y."/>
            <person name="Amoako-Attah I."/>
            <person name="Meinhardt L.W."/>
            <person name="Bailey B.A."/>
            <person name="Cohen S.P."/>
        </authorList>
    </citation>
    <scope>NUCLEOTIDE SEQUENCE [LARGE SCALE GENOMIC DNA]</scope>
    <source>
        <strain evidence="3 4">GH-12</strain>
    </source>
</reference>
<feature type="compositionally biased region" description="Basic and acidic residues" evidence="1">
    <location>
        <begin position="181"/>
        <end position="192"/>
    </location>
</feature>
<dbReference type="EMBL" id="JAYKXP010000026">
    <property type="protein sequence ID" value="KAK7044125.1"/>
    <property type="molecule type" value="Genomic_DNA"/>
</dbReference>
<dbReference type="AlphaFoldDB" id="A0AAW0CZD7"/>
<organism evidence="3 4">
    <name type="scientific">Paramarasmius palmivorus</name>
    <dbReference type="NCBI Taxonomy" id="297713"/>
    <lineage>
        <taxon>Eukaryota</taxon>
        <taxon>Fungi</taxon>
        <taxon>Dikarya</taxon>
        <taxon>Basidiomycota</taxon>
        <taxon>Agaricomycotina</taxon>
        <taxon>Agaricomycetes</taxon>
        <taxon>Agaricomycetidae</taxon>
        <taxon>Agaricales</taxon>
        <taxon>Marasmiineae</taxon>
        <taxon>Marasmiaceae</taxon>
        <taxon>Paramarasmius</taxon>
    </lineage>
</organism>
<accession>A0AAW0CZD7</accession>
<name>A0AAW0CZD7_9AGAR</name>
<evidence type="ECO:0000256" key="2">
    <source>
        <dbReference type="SAM" id="SignalP"/>
    </source>
</evidence>
<evidence type="ECO:0000313" key="4">
    <source>
        <dbReference type="Proteomes" id="UP001383192"/>
    </source>
</evidence>
<protein>
    <submittedName>
        <fullName evidence="3">Uncharacterized protein</fullName>
    </submittedName>
</protein>
<feature type="signal peptide" evidence="2">
    <location>
        <begin position="1"/>
        <end position="21"/>
    </location>
</feature>
<comment type="caution">
    <text evidence="3">The sequence shown here is derived from an EMBL/GenBank/DDBJ whole genome shotgun (WGS) entry which is preliminary data.</text>
</comment>
<gene>
    <name evidence="3" type="ORF">VNI00_007842</name>
</gene>
<keyword evidence="2" id="KW-0732">Signal</keyword>
<keyword evidence="4" id="KW-1185">Reference proteome</keyword>
<evidence type="ECO:0000256" key="1">
    <source>
        <dbReference type="SAM" id="MobiDB-lite"/>
    </source>
</evidence>
<feature type="region of interest" description="Disordered" evidence="1">
    <location>
        <begin position="110"/>
        <end position="316"/>
    </location>
</feature>
<proteinExistence type="predicted"/>
<sequence length="338" mass="33205">MPSIAKSFSIVLLVGFSAVLAAPTVTKLDDPCVNNGNTIRGMADSITTYNVALGGWSKDAVDACKKTETKEDVSKAFALCPTLKTLSTCAAPEELVKNCYTKPVFSSVPIDKPSNKPTNGKPSLPDDSIIAGVPKTPVVVPSGDKGKDNGVKAGADVSLPGGKPCGKGDDCTGVQLPSKPDAGKPDAGKPGKDNGPGIQLPGGGKDSGKPTNGGKPDPVKIDGGASVQLPGKSDPVKSGADVQLPGGGKDSGKPGKDNGPGIQLPGGGKDSGKDNGPGVQLPGGGKDSGKDNGPGVQLPGGGKDSGKPVSGGDCPCAVKDVLVASGKGLGTSSGAKVL</sequence>
<feature type="chain" id="PRO_5043698831" evidence="2">
    <location>
        <begin position="22"/>
        <end position="338"/>
    </location>
</feature>